<feature type="region of interest" description="Disordered" evidence="2">
    <location>
        <begin position="99"/>
        <end position="167"/>
    </location>
</feature>
<keyword evidence="1" id="KW-0175">Coiled coil</keyword>
<dbReference type="PANTHER" id="PTHR21608">
    <property type="entry name" value="KINESIN-LIKE PROTEIN CG14535"/>
    <property type="match status" value="1"/>
</dbReference>
<feature type="compositionally biased region" description="Polar residues" evidence="2">
    <location>
        <begin position="391"/>
        <end position="404"/>
    </location>
</feature>
<feature type="region of interest" description="Disordered" evidence="2">
    <location>
        <begin position="666"/>
        <end position="713"/>
    </location>
</feature>
<feature type="coiled-coil region" evidence="1">
    <location>
        <begin position="940"/>
        <end position="970"/>
    </location>
</feature>
<keyword evidence="4" id="KW-1185">Reference proteome</keyword>
<feature type="compositionally biased region" description="Low complexity" evidence="2">
    <location>
        <begin position="622"/>
        <end position="642"/>
    </location>
</feature>
<feature type="compositionally biased region" description="Polar residues" evidence="2">
    <location>
        <begin position="643"/>
        <end position="654"/>
    </location>
</feature>
<dbReference type="EMBL" id="OZ035826">
    <property type="protein sequence ID" value="CAL1603889.1"/>
    <property type="molecule type" value="Genomic_DNA"/>
</dbReference>
<evidence type="ECO:0000313" key="3">
    <source>
        <dbReference type="EMBL" id="CAL1603889.1"/>
    </source>
</evidence>
<feature type="region of interest" description="Disordered" evidence="2">
    <location>
        <begin position="604"/>
        <end position="654"/>
    </location>
</feature>
<dbReference type="GO" id="GO:0003777">
    <property type="term" value="F:microtubule motor activity"/>
    <property type="evidence" value="ECO:0007669"/>
    <property type="project" value="InterPro"/>
</dbReference>
<feature type="region of interest" description="Disordered" evidence="2">
    <location>
        <begin position="752"/>
        <end position="780"/>
    </location>
</feature>
<sequence length="1030" mass="110031">MIHSLTQRSGSPIVTCTRSVPGSSSSTSNPLLRAKSSQLHDSRENLNGANNVEGKTRALGSPRLGIASLTKTAEYRPPSSPSQRCKVYTQKCVMPTTPPLSSNTLAQDGQATEAQASDNSLAADSGRSSTDSVLSRTSPVGMSPHVKESAPSLSASLGSAETLCDDEVPPIPLDMHRDGSSPTVDIQNKDEVLHTACESYPGVTANTASEEQTLGPSSIVSFTGDGASLTGTVSQEFNGAVQEYHVPFTTSGVTEVVAMAEVAMAKLRVEGEALATVMPSRASPMSSWMSDLSMCSEADQSLHSFSQSQSQQGEAMAEADVALGPDEMGQAQNGIKGSLIKEPIKCSTPLSGSMSSEMSFEDPWLKRGFEESSPNELVCEVKPEKRDAGHSQVNQSPEGKSEGQTLCKDGEHQNTFGNEVVLSPESIKRVVDGCEIMAVVAQGDGLTTVYNPDIHQTASLPRGWHRINRYDGLDYSEYTNLKQISSTPCSPRATLDRRGSNGKVGLFSHKKGGIPPLPPVRKSSLDQRNRAISPLHHPVLQEESCLAAGVTRQRGASIDSCKLFSAKLEQLASRTNSLGRTGSHSGVYHYDCFSLERRESLRAGAKGDSAMPRTGRSLIRTGSLSSSGTTSPSLTPSLGPSSAPQSPAKTSCQSKISAVSKLLMTSPKGRSLSTSSTKTLSFSTKSLNQSSSRSSSLPPNGKSPPVPAPVQQQAPVLGPWSTQSLSRSRGGLAAKLPLRAVNGRISELLQGSSKITAPRKSHRCSSGHASDNSSVLSGELPPAMGKTALFYHSGGSSGYESMLRDSSENTGSTSSAQDSLSDHSTATSSSRRSSKSSKKSRSNTGLQRRRLIPALTLDSASLSPSHRSSKQAITSSSSSSSSPGACWVDGPLGPQSSTNHRVPSATTETFEIKVYEIDDVERLQKRRRGSKDLVCVSAKLKKLENRQQRISEVISKYQSLKKELEQTKQHLMLGPQTWTTEFELQQVYEADSLEYLQALEIVTDRLETRVNFCKAHLMMVTCFDVSSKHR</sequence>
<evidence type="ECO:0000256" key="2">
    <source>
        <dbReference type="SAM" id="MobiDB-lite"/>
    </source>
</evidence>
<dbReference type="PANTHER" id="PTHR21608:SF8">
    <property type="entry name" value="KINESIN-LIKE PROTEIN KIF26B"/>
    <property type="match status" value="1"/>
</dbReference>
<accession>A0AAV2LT55</accession>
<feature type="region of interest" description="Disordered" evidence="2">
    <location>
        <begin position="383"/>
        <end position="411"/>
    </location>
</feature>
<evidence type="ECO:0000256" key="1">
    <source>
        <dbReference type="SAM" id="Coils"/>
    </source>
</evidence>
<feature type="compositionally biased region" description="Low complexity" evidence="2">
    <location>
        <begin position="149"/>
        <end position="160"/>
    </location>
</feature>
<proteinExistence type="predicted"/>
<feature type="region of interest" description="Disordered" evidence="2">
    <location>
        <begin position="796"/>
        <end position="904"/>
    </location>
</feature>
<evidence type="ECO:0000313" key="4">
    <source>
        <dbReference type="Proteomes" id="UP001497482"/>
    </source>
</evidence>
<organism evidence="3 4">
    <name type="scientific">Knipowitschia caucasica</name>
    <name type="common">Caucasian dwarf goby</name>
    <name type="synonym">Pomatoschistus caucasicus</name>
    <dbReference type="NCBI Taxonomy" id="637954"/>
    <lineage>
        <taxon>Eukaryota</taxon>
        <taxon>Metazoa</taxon>
        <taxon>Chordata</taxon>
        <taxon>Craniata</taxon>
        <taxon>Vertebrata</taxon>
        <taxon>Euteleostomi</taxon>
        <taxon>Actinopterygii</taxon>
        <taxon>Neopterygii</taxon>
        <taxon>Teleostei</taxon>
        <taxon>Neoteleostei</taxon>
        <taxon>Acanthomorphata</taxon>
        <taxon>Gobiaria</taxon>
        <taxon>Gobiiformes</taxon>
        <taxon>Gobioidei</taxon>
        <taxon>Gobiidae</taxon>
        <taxon>Gobiinae</taxon>
        <taxon>Knipowitschia</taxon>
    </lineage>
</organism>
<feature type="compositionally biased region" description="Polar residues" evidence="2">
    <location>
        <begin position="894"/>
        <end position="904"/>
    </location>
</feature>
<feature type="compositionally biased region" description="Low complexity" evidence="2">
    <location>
        <begin position="671"/>
        <end position="700"/>
    </location>
</feature>
<feature type="compositionally biased region" description="Polar residues" evidence="2">
    <location>
        <begin position="767"/>
        <end position="776"/>
    </location>
</feature>
<protein>
    <submittedName>
        <fullName evidence="3">Uncharacterized protein</fullName>
    </submittedName>
</protein>
<feature type="compositionally biased region" description="Polar residues" evidence="2">
    <location>
        <begin position="1"/>
        <end position="22"/>
    </location>
</feature>
<name>A0AAV2LT55_KNICA</name>
<gene>
    <name evidence="3" type="ORF">KC01_LOCUS31491</name>
</gene>
<feature type="region of interest" description="Disordered" evidence="2">
    <location>
        <begin position="504"/>
        <end position="523"/>
    </location>
</feature>
<dbReference type="GO" id="GO:0007018">
    <property type="term" value="P:microtubule-based movement"/>
    <property type="evidence" value="ECO:0007669"/>
    <property type="project" value="InterPro"/>
</dbReference>
<reference evidence="3 4" key="1">
    <citation type="submission" date="2024-04" db="EMBL/GenBank/DDBJ databases">
        <authorList>
            <person name="Waldvogel A.-M."/>
            <person name="Schoenle A."/>
        </authorList>
    </citation>
    <scope>NUCLEOTIDE SEQUENCE [LARGE SCALE GENOMIC DNA]</scope>
</reference>
<feature type="compositionally biased region" description="Basic residues" evidence="2">
    <location>
        <begin position="832"/>
        <end position="851"/>
    </location>
</feature>
<feature type="compositionally biased region" description="Polar residues" evidence="2">
    <location>
        <begin position="858"/>
        <end position="874"/>
    </location>
</feature>
<feature type="region of interest" description="Disordered" evidence="2">
    <location>
        <begin position="1"/>
        <end position="64"/>
    </location>
</feature>
<feature type="compositionally biased region" description="Polar residues" evidence="2">
    <location>
        <begin position="808"/>
        <end position="827"/>
    </location>
</feature>
<dbReference type="Proteomes" id="UP001497482">
    <property type="component" value="Chromosome 4"/>
</dbReference>
<dbReference type="InterPro" id="IPR027640">
    <property type="entry name" value="Kinesin-like_fam"/>
</dbReference>
<feature type="compositionally biased region" description="Polar residues" evidence="2">
    <location>
        <begin position="99"/>
        <end position="140"/>
    </location>
</feature>
<dbReference type="AlphaFoldDB" id="A0AAV2LT55"/>